<dbReference type="Proteomes" id="UP000194440">
    <property type="component" value="Plasmid pACP4.3"/>
</dbReference>
<dbReference type="EMBL" id="CP021369">
    <property type="protein sequence ID" value="ART61456.1"/>
    <property type="molecule type" value="Genomic_DNA"/>
</dbReference>
<name>A0A240UK05_9BURK</name>
<keyword evidence="1" id="KW-0614">Plasmid</keyword>
<geneLocation type="plasmid" evidence="1 2">
    <name>pACP4.3</name>
</geneLocation>
<organism evidence="1 2">
    <name type="scientific">Acidovorax carolinensis</name>
    <dbReference type="NCBI Taxonomy" id="553814"/>
    <lineage>
        <taxon>Bacteria</taxon>
        <taxon>Pseudomonadati</taxon>
        <taxon>Pseudomonadota</taxon>
        <taxon>Betaproteobacteria</taxon>
        <taxon>Burkholderiales</taxon>
        <taxon>Comamonadaceae</taxon>
        <taxon>Acidovorax</taxon>
    </lineage>
</organism>
<keyword evidence="2" id="KW-1185">Reference proteome</keyword>
<evidence type="ECO:0000313" key="1">
    <source>
        <dbReference type="EMBL" id="ART61456.1"/>
    </source>
</evidence>
<accession>A0A240UK05</accession>
<reference evidence="1" key="1">
    <citation type="submission" date="2017-05" db="EMBL/GenBank/DDBJ databases">
        <title>Polyphasic characterization of four soil-derived phenanthrene-degrading Acidovorax strains and proposal of Acidovorax phenanthrenivorans sp. nov.</title>
        <authorList>
            <person name="Singleton D."/>
            <person name="Lee J."/>
            <person name="Dickey A.N."/>
            <person name="Stroud A."/>
            <person name="Scholl E.H."/>
            <person name="Wright F.A."/>
            <person name="Aitken M.D."/>
        </authorList>
    </citation>
    <scope>NUCLEOTIDE SEQUENCE</scope>
    <source>
        <strain evidence="1">P4</strain>
        <plasmid evidence="1">pACP4.3</plasmid>
    </source>
</reference>
<dbReference type="KEGG" id="acip:CBP36_21040"/>
<dbReference type="AlphaFoldDB" id="A0A240UK05"/>
<sequence length="192" mass="22282">MMNTPNEQKFYDAKIKRLDFDAKVTVVEKADGEVVEFPMVFTMHEEGARGVLTIQEGGNFLFWPYVEQRLRRWPEEDFPGDEAKGYEPFWCWRLEGSDERIACKPEFVPGREGKFIEDNTEVVDLPVPDEFTALCASRGLTPEQVLRGFIADVCGLQNFSVMPREDGYSSNGSDERMYAEQWFERAYPKFDF</sequence>
<protein>
    <submittedName>
        <fullName evidence="1">Uncharacterized protein</fullName>
    </submittedName>
</protein>
<gene>
    <name evidence="1" type="ORF">CBP36_21040</name>
</gene>
<proteinExistence type="predicted"/>
<evidence type="ECO:0000313" key="2">
    <source>
        <dbReference type="Proteomes" id="UP000194440"/>
    </source>
</evidence>